<protein>
    <recommendedName>
        <fullName evidence="4">Glucose-methanol-choline oxidoreductase N-terminal domain-containing protein</fullName>
    </recommendedName>
</protein>
<dbReference type="InterPro" id="IPR036188">
    <property type="entry name" value="FAD/NAD-bd_sf"/>
</dbReference>
<dbReference type="PANTHER" id="PTHR11552:SF158">
    <property type="entry name" value="GH23626P-RELATED"/>
    <property type="match status" value="1"/>
</dbReference>
<proteinExistence type="inferred from homology"/>
<gene>
    <name evidence="5" type="ORF">PSYICH_LOCUS8376</name>
</gene>
<dbReference type="GO" id="GO:0016614">
    <property type="term" value="F:oxidoreductase activity, acting on CH-OH group of donors"/>
    <property type="evidence" value="ECO:0007669"/>
    <property type="project" value="InterPro"/>
</dbReference>
<evidence type="ECO:0000256" key="2">
    <source>
        <dbReference type="SAM" id="MobiDB-lite"/>
    </source>
</evidence>
<dbReference type="AlphaFoldDB" id="A0A9P0CWK8"/>
<comment type="similarity">
    <text evidence="1">Belongs to the GMC oxidoreductase family.</text>
</comment>
<dbReference type="Pfam" id="PF05199">
    <property type="entry name" value="GMC_oxred_C"/>
    <property type="match status" value="1"/>
</dbReference>
<evidence type="ECO:0000256" key="1">
    <source>
        <dbReference type="ARBA" id="ARBA00010790"/>
    </source>
</evidence>
<dbReference type="OrthoDB" id="269227at2759"/>
<dbReference type="PROSITE" id="PS00624">
    <property type="entry name" value="GMC_OXRED_2"/>
    <property type="match status" value="1"/>
</dbReference>
<reference evidence="5" key="1">
    <citation type="submission" date="2022-01" db="EMBL/GenBank/DDBJ databases">
        <authorList>
            <person name="King R."/>
        </authorList>
    </citation>
    <scope>NUCLEOTIDE SEQUENCE</scope>
</reference>
<evidence type="ECO:0000256" key="3">
    <source>
        <dbReference type="SAM" id="SignalP"/>
    </source>
</evidence>
<sequence length="718" mass="81242">MIRCRLSLLLIFAVSGVLTEYSPFDMVDEYVRQFKLGMNSMYKWSDNYKYQQNNFEKEKFNTTLAMGGAEEYDFIIVGGGTAGLTLAHRLSEEPRWKILVLEAGGMETLITQVPALQPQLLTTGYTWGYKTCPQKHACLGMEDNKCCIIKAKSVGGDSSINDMLYTRGHQRDYDIWADTGMKGWCWDNVLPYFKQMENACVKDMDRKFRHYGGPIHLENFQPTDPILTEHFLEGGKHCGLEKIDYNGRDHIGLAIPQVITKHGKRYSVAKAYLNPISQRNNLIIIPQSHVTEVLISHITKEANGVIYLKDGEMHIAKAKKEIILTAGAVNTPQLLLLSGVGPRADLSKMGIDTISDLAVGCNLKDQVSFMGLNFVYDTHDSEHSHRPGHSPLSELDAHPISQDSHQHPHRTSFDVRFDGPSFVPKLGLEDDDAIAHNYYEHEKDEPRQEERKYAEKKYKYIEANKGDKVKWLHSHTDEDITSYLRYGTGPLSSTGLQLVGFIKTDFSRDSTEYPDIQLLIKKTHPKGGCYHFKGYSLKQELQDIFCKPYEGFQVEVVLLHPKSKGILKLNDQDPYHHPFINPDLLSDEDEYDVGTLMAGIKKVLKIVDSPAMSKLNVKLVHEKIPECDQAIFNDEYWKCAIKYLSVARGQITGTTRMGLPTEKEAVVDQDLKVYGVHKLRVADASVIPVSITGNLMAPEIMIAERAADILKENWLIKV</sequence>
<dbReference type="SUPFAM" id="SSF51905">
    <property type="entry name" value="FAD/NAD(P)-binding domain"/>
    <property type="match status" value="1"/>
</dbReference>
<dbReference type="Gene3D" id="3.30.560.10">
    <property type="entry name" value="Glucose Oxidase, domain 3"/>
    <property type="match status" value="2"/>
</dbReference>
<feature type="chain" id="PRO_5040373288" description="Glucose-methanol-choline oxidoreductase N-terminal domain-containing protein" evidence="3">
    <location>
        <begin position="20"/>
        <end position="718"/>
    </location>
</feature>
<dbReference type="Gene3D" id="3.50.50.60">
    <property type="entry name" value="FAD/NAD(P)-binding domain"/>
    <property type="match status" value="2"/>
</dbReference>
<organism evidence="5 6">
    <name type="scientific">Psylliodes chrysocephalus</name>
    <dbReference type="NCBI Taxonomy" id="3402493"/>
    <lineage>
        <taxon>Eukaryota</taxon>
        <taxon>Metazoa</taxon>
        <taxon>Ecdysozoa</taxon>
        <taxon>Arthropoda</taxon>
        <taxon>Hexapoda</taxon>
        <taxon>Insecta</taxon>
        <taxon>Pterygota</taxon>
        <taxon>Neoptera</taxon>
        <taxon>Endopterygota</taxon>
        <taxon>Coleoptera</taxon>
        <taxon>Polyphaga</taxon>
        <taxon>Cucujiformia</taxon>
        <taxon>Chrysomeloidea</taxon>
        <taxon>Chrysomelidae</taxon>
        <taxon>Galerucinae</taxon>
        <taxon>Alticini</taxon>
        <taxon>Psylliodes</taxon>
    </lineage>
</organism>
<keyword evidence="6" id="KW-1185">Reference proteome</keyword>
<feature type="signal peptide" evidence="3">
    <location>
        <begin position="1"/>
        <end position="19"/>
    </location>
</feature>
<dbReference type="InterPro" id="IPR000172">
    <property type="entry name" value="GMC_OxRdtase_N"/>
</dbReference>
<dbReference type="GO" id="GO:0050660">
    <property type="term" value="F:flavin adenine dinucleotide binding"/>
    <property type="evidence" value="ECO:0007669"/>
    <property type="project" value="InterPro"/>
</dbReference>
<accession>A0A9P0CWK8</accession>
<feature type="domain" description="Glucose-methanol-choline oxidoreductase N-terminal" evidence="4">
    <location>
        <begin position="327"/>
        <end position="341"/>
    </location>
</feature>
<evidence type="ECO:0000259" key="4">
    <source>
        <dbReference type="PROSITE" id="PS00624"/>
    </source>
</evidence>
<dbReference type="Proteomes" id="UP001153636">
    <property type="component" value="Chromosome 3"/>
</dbReference>
<evidence type="ECO:0000313" key="5">
    <source>
        <dbReference type="EMBL" id="CAH1107828.1"/>
    </source>
</evidence>
<evidence type="ECO:0000313" key="6">
    <source>
        <dbReference type="Proteomes" id="UP001153636"/>
    </source>
</evidence>
<dbReference type="Pfam" id="PF00732">
    <property type="entry name" value="GMC_oxred_N"/>
    <property type="match status" value="1"/>
</dbReference>
<dbReference type="PANTHER" id="PTHR11552">
    <property type="entry name" value="GLUCOSE-METHANOL-CHOLINE GMC OXIDOREDUCTASE"/>
    <property type="match status" value="1"/>
</dbReference>
<feature type="region of interest" description="Disordered" evidence="2">
    <location>
        <begin position="380"/>
        <end position="412"/>
    </location>
</feature>
<dbReference type="EMBL" id="OV651815">
    <property type="protein sequence ID" value="CAH1107828.1"/>
    <property type="molecule type" value="Genomic_DNA"/>
</dbReference>
<dbReference type="InterPro" id="IPR007867">
    <property type="entry name" value="GMC_OxRtase_C"/>
</dbReference>
<dbReference type="InterPro" id="IPR012132">
    <property type="entry name" value="GMC_OxRdtase"/>
</dbReference>
<name>A0A9P0CWK8_9CUCU</name>
<dbReference type="SUPFAM" id="SSF54373">
    <property type="entry name" value="FAD-linked reductases, C-terminal domain"/>
    <property type="match status" value="1"/>
</dbReference>
<keyword evidence="3" id="KW-0732">Signal</keyword>